<gene>
    <name evidence="2" type="ORF">HGG74_16830</name>
</gene>
<dbReference type="EMBL" id="JAAZSQ010000020">
    <property type="protein sequence ID" value="NKX56166.1"/>
    <property type="molecule type" value="Genomic_DNA"/>
</dbReference>
<name>A0A7X6HHI7_9MICC</name>
<protein>
    <submittedName>
        <fullName evidence="2">Uncharacterized protein</fullName>
    </submittedName>
</protein>
<organism evidence="2 3">
    <name type="scientific">Arthrobacter mobilis</name>
    <dbReference type="NCBI Taxonomy" id="2724944"/>
    <lineage>
        <taxon>Bacteria</taxon>
        <taxon>Bacillati</taxon>
        <taxon>Actinomycetota</taxon>
        <taxon>Actinomycetes</taxon>
        <taxon>Micrococcales</taxon>
        <taxon>Micrococcaceae</taxon>
        <taxon>Arthrobacter</taxon>
    </lineage>
</organism>
<dbReference type="AlphaFoldDB" id="A0A7X6HHI7"/>
<comment type="caution">
    <text evidence="2">The sequence shown here is derived from an EMBL/GenBank/DDBJ whole genome shotgun (WGS) entry which is preliminary data.</text>
</comment>
<feature type="region of interest" description="Disordered" evidence="1">
    <location>
        <begin position="1"/>
        <end position="116"/>
    </location>
</feature>
<feature type="compositionally biased region" description="Polar residues" evidence="1">
    <location>
        <begin position="107"/>
        <end position="116"/>
    </location>
</feature>
<keyword evidence="3" id="KW-1185">Reference proteome</keyword>
<feature type="compositionally biased region" description="Gly residues" evidence="1">
    <location>
        <begin position="37"/>
        <end position="53"/>
    </location>
</feature>
<sequence>MSEELSGPKGSEDLVRDGLSGAADPVPRDGEDSQAEPGGGAEGFGDVPGGSGSEPGTANSAGGVATRDAGNAEGGSSSGTAEAEARGLNAAAGPAADEEAGTPDNRGLTTDITPSD</sequence>
<dbReference type="Proteomes" id="UP000544090">
    <property type="component" value="Unassembled WGS sequence"/>
</dbReference>
<evidence type="ECO:0000256" key="1">
    <source>
        <dbReference type="SAM" id="MobiDB-lite"/>
    </source>
</evidence>
<evidence type="ECO:0000313" key="3">
    <source>
        <dbReference type="Proteomes" id="UP000544090"/>
    </source>
</evidence>
<proteinExistence type="predicted"/>
<feature type="compositionally biased region" description="Low complexity" evidence="1">
    <location>
        <begin position="86"/>
        <end position="95"/>
    </location>
</feature>
<reference evidence="2 3" key="1">
    <citation type="submission" date="2020-04" db="EMBL/GenBank/DDBJ databases">
        <title>Arthrobacter sp. nov.</title>
        <authorList>
            <person name="Liu S."/>
        </authorList>
    </citation>
    <scope>NUCLEOTIDE SEQUENCE [LARGE SCALE GENOMIC DNA]</scope>
    <source>
        <strain evidence="2 3">E918</strain>
    </source>
</reference>
<evidence type="ECO:0000313" key="2">
    <source>
        <dbReference type="EMBL" id="NKX56166.1"/>
    </source>
</evidence>
<accession>A0A7X6HHI7</accession>
<dbReference type="RefSeq" id="WP_168488237.1">
    <property type="nucleotide sequence ID" value="NZ_JAAZSQ010000020.1"/>
</dbReference>